<dbReference type="PANTHER" id="PTHR42718:SF1">
    <property type="entry name" value="LOW AFFINITY AMMONIUM TRANSPORTER"/>
    <property type="match status" value="1"/>
</dbReference>
<dbReference type="GO" id="GO:0016020">
    <property type="term" value="C:membrane"/>
    <property type="evidence" value="ECO:0007669"/>
    <property type="project" value="UniProtKB-SubCell"/>
</dbReference>
<feature type="transmembrane region" description="Helical" evidence="6">
    <location>
        <begin position="384"/>
        <end position="403"/>
    </location>
</feature>
<feature type="transmembrane region" description="Helical" evidence="6">
    <location>
        <begin position="119"/>
        <end position="139"/>
    </location>
</feature>
<evidence type="ECO:0000256" key="2">
    <source>
        <dbReference type="ARBA" id="ARBA00022692"/>
    </source>
</evidence>
<comment type="subcellular location">
    <subcellularLocation>
        <location evidence="1">Membrane</location>
        <topology evidence="1">Multi-pass membrane protein</topology>
    </subcellularLocation>
</comment>
<feature type="transmembrane region" description="Helical" evidence="6">
    <location>
        <begin position="249"/>
        <end position="268"/>
    </location>
</feature>
<comment type="caution">
    <text evidence="8">The sequence shown here is derived from an EMBL/GenBank/DDBJ whole genome shotgun (WGS) entry which is preliminary data.</text>
</comment>
<gene>
    <name evidence="8" type="ORF">NOR_00023</name>
</gene>
<feature type="domain" description="Major facilitator superfamily (MFS) profile" evidence="7">
    <location>
        <begin position="49"/>
        <end position="513"/>
    </location>
</feature>
<keyword evidence="9" id="KW-1185">Reference proteome</keyword>
<evidence type="ECO:0000256" key="6">
    <source>
        <dbReference type="SAM" id="Phobius"/>
    </source>
</evidence>
<feature type="transmembrane region" description="Helical" evidence="6">
    <location>
        <begin position="409"/>
        <end position="435"/>
    </location>
</feature>
<protein>
    <submittedName>
        <fullName evidence="8">Major facilitator superfamily transporter</fullName>
    </submittedName>
</protein>
<dbReference type="OMA" id="PMWFFLN"/>
<feature type="transmembrane region" description="Helical" evidence="6">
    <location>
        <begin position="318"/>
        <end position="339"/>
    </location>
</feature>
<dbReference type="OrthoDB" id="2428527at2759"/>
<feature type="transmembrane region" description="Helical" evidence="6">
    <location>
        <begin position="178"/>
        <end position="203"/>
    </location>
</feature>
<keyword evidence="2 6" id="KW-0812">Transmembrane</keyword>
<feature type="compositionally biased region" description="Basic and acidic residues" evidence="5">
    <location>
        <begin position="1"/>
        <end position="12"/>
    </location>
</feature>
<evidence type="ECO:0000256" key="4">
    <source>
        <dbReference type="ARBA" id="ARBA00023136"/>
    </source>
</evidence>
<feature type="transmembrane region" description="Helical" evidence="6">
    <location>
        <begin position="489"/>
        <end position="510"/>
    </location>
</feature>
<evidence type="ECO:0000259" key="7">
    <source>
        <dbReference type="PROSITE" id="PS50850"/>
    </source>
</evidence>
<keyword evidence="3 6" id="KW-1133">Transmembrane helix</keyword>
<dbReference type="Proteomes" id="UP000243498">
    <property type="component" value="Unassembled WGS sequence"/>
</dbReference>
<evidence type="ECO:0000256" key="3">
    <source>
        <dbReference type="ARBA" id="ARBA00022989"/>
    </source>
</evidence>
<accession>A0A162M5X0</accession>
<evidence type="ECO:0000256" key="1">
    <source>
        <dbReference type="ARBA" id="ARBA00004141"/>
    </source>
</evidence>
<evidence type="ECO:0000256" key="5">
    <source>
        <dbReference type="SAM" id="MobiDB-lite"/>
    </source>
</evidence>
<name>A0A162M5X0_METRR</name>
<feature type="transmembrane region" description="Helical" evidence="6">
    <location>
        <begin position="280"/>
        <end position="298"/>
    </location>
</feature>
<keyword evidence="4 6" id="KW-0472">Membrane</keyword>
<dbReference type="EMBL" id="AZHC01000001">
    <property type="protein sequence ID" value="OAA51430.1"/>
    <property type="molecule type" value="Genomic_DNA"/>
</dbReference>
<dbReference type="Gene3D" id="1.20.1250.20">
    <property type="entry name" value="MFS general substrate transporter like domains"/>
    <property type="match status" value="2"/>
</dbReference>
<dbReference type="InterPro" id="IPR011701">
    <property type="entry name" value="MFS"/>
</dbReference>
<feature type="transmembrane region" description="Helical" evidence="6">
    <location>
        <begin position="447"/>
        <end position="469"/>
    </location>
</feature>
<dbReference type="AlphaFoldDB" id="A0A162M5X0"/>
<feature type="region of interest" description="Disordered" evidence="5">
    <location>
        <begin position="1"/>
        <end position="26"/>
    </location>
</feature>
<dbReference type="PROSITE" id="PS50850">
    <property type="entry name" value="MFS"/>
    <property type="match status" value="1"/>
</dbReference>
<dbReference type="InterPro" id="IPR036259">
    <property type="entry name" value="MFS_trans_sf"/>
</dbReference>
<feature type="transmembrane region" description="Helical" evidence="6">
    <location>
        <begin position="351"/>
        <end position="372"/>
    </location>
</feature>
<feature type="transmembrane region" description="Helical" evidence="6">
    <location>
        <begin position="209"/>
        <end position="229"/>
    </location>
</feature>
<feature type="transmembrane region" description="Helical" evidence="6">
    <location>
        <begin position="151"/>
        <end position="171"/>
    </location>
</feature>
<evidence type="ECO:0000313" key="8">
    <source>
        <dbReference type="EMBL" id="OAA51430.1"/>
    </source>
</evidence>
<organism evidence="8 9">
    <name type="scientific">Metarhizium rileyi (strain RCEF 4871)</name>
    <name type="common">Nomuraea rileyi</name>
    <dbReference type="NCBI Taxonomy" id="1649241"/>
    <lineage>
        <taxon>Eukaryota</taxon>
        <taxon>Fungi</taxon>
        <taxon>Dikarya</taxon>
        <taxon>Ascomycota</taxon>
        <taxon>Pezizomycotina</taxon>
        <taxon>Sordariomycetes</taxon>
        <taxon>Hypocreomycetidae</taxon>
        <taxon>Hypocreales</taxon>
        <taxon>Clavicipitaceae</taxon>
        <taxon>Metarhizium</taxon>
    </lineage>
</organism>
<dbReference type="SUPFAM" id="SSF103473">
    <property type="entry name" value="MFS general substrate transporter"/>
    <property type="match status" value="1"/>
</dbReference>
<dbReference type="Pfam" id="PF07690">
    <property type="entry name" value="MFS_1"/>
    <property type="match status" value="1"/>
</dbReference>
<dbReference type="InterPro" id="IPR020846">
    <property type="entry name" value="MFS_dom"/>
</dbReference>
<sequence>MGAESTDGKSQDEESPTPSGDGVRLSQRVSTVESIWVSESLPLAREALFVAVVCMAQFCTPPAEAAYMSTLVLLRAIGDSFHVASPPRLAWLVGGYSLTVGTFILFSGRLGDVFGYKRMLLTGLAWFSLWSLIAGLSVYSNYTLAVFSRVLQGIGPAICLPNALAILGAAYPPGHRKAMVFAFFGAVAPIGGVVGGVFASLLTLAWWPWALWAMAIWLAILTFVGQFAIPDLPQKVFPPRGWKDWVETLDLGAALVGVVALVLFNFAWTQAPISGWGTPTIIVPLVLGLLLFAGFAYIEFRISPKPLLPFSAVNADVAFVLAAVACGWASFGVWTLYLVQLLQDIRGLSPLLTTVWFLPVIFSGACAAVITGKLLGPLQVKPPLVMTMALLAFTAGSILTATAPTDQVYWGQTFASMIVMPFGMDMSFPAATLILSNTVPKRHQGVGASLVNTVVNYGIALGVGFAGTVEVHVHGNGQTEDEKLRGFRGALYMGIGLAGLGLVVSLSFLARERFLKKQL</sequence>
<dbReference type="GO" id="GO:0022857">
    <property type="term" value="F:transmembrane transporter activity"/>
    <property type="evidence" value="ECO:0007669"/>
    <property type="project" value="InterPro"/>
</dbReference>
<proteinExistence type="predicted"/>
<dbReference type="PANTHER" id="PTHR42718">
    <property type="entry name" value="MAJOR FACILITATOR SUPERFAMILY MULTIDRUG TRANSPORTER MFSC"/>
    <property type="match status" value="1"/>
</dbReference>
<reference evidence="8 9" key="1">
    <citation type="journal article" date="2016" name="Genome Biol. Evol.">
        <title>Divergent and convergent evolution of fungal pathogenicity.</title>
        <authorList>
            <person name="Shang Y."/>
            <person name="Xiao G."/>
            <person name="Zheng P."/>
            <person name="Cen K."/>
            <person name="Zhan S."/>
            <person name="Wang C."/>
        </authorList>
    </citation>
    <scope>NUCLEOTIDE SEQUENCE [LARGE SCALE GENOMIC DNA]</scope>
    <source>
        <strain evidence="8 9">RCEF 4871</strain>
    </source>
</reference>
<feature type="transmembrane region" description="Helical" evidence="6">
    <location>
        <begin position="89"/>
        <end position="107"/>
    </location>
</feature>
<evidence type="ECO:0000313" key="9">
    <source>
        <dbReference type="Proteomes" id="UP000243498"/>
    </source>
</evidence>
<dbReference type="CDD" id="cd17476">
    <property type="entry name" value="MFS_Amf1_MDR_like"/>
    <property type="match status" value="1"/>
</dbReference>